<accession>A0A371PML4</accession>
<dbReference type="OrthoDB" id="2561450at2"/>
<dbReference type="Proteomes" id="UP000261905">
    <property type="component" value="Unassembled WGS sequence"/>
</dbReference>
<feature type="domain" description="HTH cro/C1-type" evidence="1">
    <location>
        <begin position="237"/>
        <end position="292"/>
    </location>
</feature>
<name>A0A371PML4_9BACL</name>
<dbReference type="InterPro" id="IPR001387">
    <property type="entry name" value="Cro/C1-type_HTH"/>
</dbReference>
<evidence type="ECO:0000313" key="3">
    <source>
        <dbReference type="Proteomes" id="UP000261905"/>
    </source>
</evidence>
<proteinExistence type="predicted"/>
<sequence length="298" mass="34644">MSIHQQLFQLLNQPMLILKELDGIVQVEDANEALMKLTGFPLSHILATESRYLQEHYRIDLRKRILRREIKMPTKRRNDLYVQIEQIPLPGQPDDPWIRAFLIFEDLTAYNWINRQLEKGKVLISGIVDQHLHIRSLHDNMASLLFEPDSIMEDETLLQFIAEHERPRMMKILQETSRLNKEQNVTIQTSKLNGIELDMELSYFPVLNGHGQCSELAFVVWDLRPTDEQTVDSSMKLKIWMAKRDMSAGQLAASTGISLQTISKLRNGKIEKPQRLTAELIASELRVDVHQIWSSIRK</sequence>
<gene>
    <name evidence="2" type="ORF">DX130_10395</name>
</gene>
<dbReference type="SMART" id="SM00530">
    <property type="entry name" value="HTH_XRE"/>
    <property type="match status" value="1"/>
</dbReference>
<protein>
    <submittedName>
        <fullName evidence="2">XRE family transcriptional regulator</fullName>
    </submittedName>
</protein>
<dbReference type="AlphaFoldDB" id="A0A371PML4"/>
<dbReference type="GO" id="GO:0003677">
    <property type="term" value="F:DNA binding"/>
    <property type="evidence" value="ECO:0007669"/>
    <property type="project" value="InterPro"/>
</dbReference>
<keyword evidence="3" id="KW-1185">Reference proteome</keyword>
<evidence type="ECO:0000313" key="2">
    <source>
        <dbReference type="EMBL" id="REK77383.1"/>
    </source>
</evidence>
<dbReference type="SUPFAM" id="SSF47413">
    <property type="entry name" value="lambda repressor-like DNA-binding domains"/>
    <property type="match status" value="1"/>
</dbReference>
<dbReference type="RefSeq" id="WP_116044955.1">
    <property type="nucleotide sequence ID" value="NZ_QUBQ01000001.1"/>
</dbReference>
<dbReference type="EMBL" id="QUBQ01000001">
    <property type="protein sequence ID" value="REK77383.1"/>
    <property type="molecule type" value="Genomic_DNA"/>
</dbReference>
<dbReference type="InterPro" id="IPR010982">
    <property type="entry name" value="Lambda_DNA-bd_dom_sf"/>
</dbReference>
<dbReference type="Gene3D" id="1.10.260.40">
    <property type="entry name" value="lambda repressor-like DNA-binding domains"/>
    <property type="match status" value="1"/>
</dbReference>
<dbReference type="CDD" id="cd00093">
    <property type="entry name" value="HTH_XRE"/>
    <property type="match status" value="1"/>
</dbReference>
<reference evidence="2 3" key="1">
    <citation type="submission" date="2018-08" db="EMBL/GenBank/DDBJ databases">
        <title>Paenibacillus sp. M4BSY-1, whole genome shotgun sequence.</title>
        <authorList>
            <person name="Tuo L."/>
        </authorList>
    </citation>
    <scope>NUCLEOTIDE SEQUENCE [LARGE SCALE GENOMIC DNA]</scope>
    <source>
        <strain evidence="2 3">M4BSY-1</strain>
    </source>
</reference>
<dbReference type="PROSITE" id="PS50943">
    <property type="entry name" value="HTH_CROC1"/>
    <property type="match status" value="1"/>
</dbReference>
<evidence type="ECO:0000259" key="1">
    <source>
        <dbReference type="PROSITE" id="PS50943"/>
    </source>
</evidence>
<dbReference type="Pfam" id="PF13443">
    <property type="entry name" value="HTH_26"/>
    <property type="match status" value="1"/>
</dbReference>
<organism evidence="2 3">
    <name type="scientific">Paenibacillus paeoniae</name>
    <dbReference type="NCBI Taxonomy" id="2292705"/>
    <lineage>
        <taxon>Bacteria</taxon>
        <taxon>Bacillati</taxon>
        <taxon>Bacillota</taxon>
        <taxon>Bacilli</taxon>
        <taxon>Bacillales</taxon>
        <taxon>Paenibacillaceae</taxon>
        <taxon>Paenibacillus</taxon>
    </lineage>
</organism>
<comment type="caution">
    <text evidence="2">The sequence shown here is derived from an EMBL/GenBank/DDBJ whole genome shotgun (WGS) entry which is preliminary data.</text>
</comment>